<proteinExistence type="predicted"/>
<evidence type="ECO:0000259" key="1">
    <source>
        <dbReference type="Pfam" id="PF07510"/>
    </source>
</evidence>
<dbReference type="EMBL" id="MK250085">
    <property type="protein sequence ID" value="QDY51885.1"/>
    <property type="molecule type" value="Genomic_DNA"/>
</dbReference>
<evidence type="ECO:0000313" key="2">
    <source>
        <dbReference type="EMBL" id="QDY51885.1"/>
    </source>
</evidence>
<protein>
    <recommendedName>
        <fullName evidence="1">GmrSD restriction endonucleases C-terminal domain-containing protein</fullName>
    </recommendedName>
</protein>
<name>A0A5B8IHB8_9VIRU</name>
<accession>A0A5B8IHB8</accession>
<feature type="domain" description="GmrSD restriction endonucleases C-terminal" evidence="1">
    <location>
        <begin position="470"/>
        <end position="548"/>
    </location>
</feature>
<organism evidence="2">
    <name type="scientific">Mimiviridae sp. ChoanoV1</name>
    <dbReference type="NCBI Taxonomy" id="2596887"/>
    <lineage>
        <taxon>Viruses</taxon>
        <taxon>Varidnaviria</taxon>
        <taxon>Bamfordvirae</taxon>
        <taxon>Nucleocytoviricota</taxon>
        <taxon>Megaviricetes</taxon>
        <taxon>Imitervirales</taxon>
        <taxon>Schizomimiviridae</taxon>
    </lineage>
</organism>
<reference evidence="2" key="1">
    <citation type="submission" date="2018-11" db="EMBL/GenBank/DDBJ databases">
        <title>A distinct lineage of giant viruses engineers rhodopsin photosystems in predatory marine eukaryotes.</title>
        <authorList>
            <person name="Needham D.M."/>
            <person name="Yoshizawa S."/>
            <person name="Hosaka T."/>
            <person name="Poirier C."/>
            <person name="Choi C.-J."/>
            <person name="Hehenberger E."/>
            <person name="Irwin N.A.T."/>
            <person name="Wilken S."/>
            <person name="Yung C.-M."/>
            <person name="Bachy C."/>
            <person name="Kurihara R."/>
            <person name="Nakajima Y."/>
            <person name="Kojima K."/>
            <person name="Kimura-Someya T."/>
            <person name="Leonard G."/>
            <person name="Malmstrom R.R."/>
            <person name="Mende D."/>
            <person name="Olson D.K."/>
            <person name="Sudo Y."/>
            <person name="Sudek S."/>
            <person name="Richards T.A."/>
            <person name="DeLong E.F."/>
            <person name="Keeling P.J."/>
            <person name="Santoro A.E."/>
            <person name="Shirouzu M."/>
            <person name="Iwasaki W."/>
            <person name="Worden A.Z."/>
        </authorList>
    </citation>
    <scope>NUCLEOTIDE SEQUENCE</scope>
</reference>
<gene>
    <name evidence="2" type="ORF">1_270</name>
</gene>
<dbReference type="Pfam" id="PF07510">
    <property type="entry name" value="GmrSD_C"/>
    <property type="match status" value="1"/>
</dbReference>
<dbReference type="InterPro" id="IPR011089">
    <property type="entry name" value="GmrSD_C"/>
</dbReference>
<sequence length="616" mass="73263">MTDKRIKNEQWSVKQLIAKVDNREIIKPKFQRKKKWDTLPKKNSSPNDYAYIKFLYDTENSVHAITFGQESNPKGVFYSNIDGNNRINAIKNFMDKPFEIFSEYLTDLKVYIDTLDLQDEDKNLLKEIFDKLPYNQIMNFKYNKYFIDNNHTDLYNSKLKIHRDDFEPHIEKIQDKLRVNGNDNFDSIVKINVNLFEGYNTDELCKTFEDINKYNSKLTETELLACRLHNICNFTINNKPFKTELFECIKEYYKDKSSKEVLDCYEFEKEKINAHDFIVGFQNLCNNKYSFIGKTGVDGLSLFFKLWKSLYNSFTDTFTTENINYFIEKINYSCDILQNTISNIFTDKINDKLFNNSCRDKLLTLKKNNLFMLICSIIGFNKKQVHDLIIIKHLEKCLIYHFFVSDIKEKDIREDLKNNDSITYRAGGGFIENTTKYLLSYPETISNKLNKELFENLISTLYNEVNTPHERKLENGKNKNDKRRKIKFFEKTLMFYYYKEKVSTNMLDNEFSIEHIIPNSSDWEGELDKDRTGNLIPIPSVINSQRGNRHIKSYKKTPEGISFCVFIKDIIPYDEVYDNIIQHDRKPTIKNNIKYNKMCENNEKKYKENFINCLFK</sequence>